<evidence type="ECO:0000256" key="3">
    <source>
        <dbReference type="PIRSR" id="PIRSR601559-50"/>
    </source>
</evidence>
<comment type="cofactor">
    <cofactor evidence="4">
        <name>a divalent metal cation</name>
        <dbReference type="ChEBI" id="CHEBI:60240"/>
    </cofactor>
    <text evidence="4">Binds 2 divalent metal cations per subunit.</text>
</comment>
<feature type="binding site" description="via carbamate group" evidence="4">
    <location>
        <position position="174"/>
    </location>
    <ligand>
        <name>Zn(2+)</name>
        <dbReference type="ChEBI" id="CHEBI:29105"/>
        <label>1</label>
    </ligand>
</feature>
<comment type="similarity">
    <text evidence="5">Belongs to the metallo-dependent hydrolases superfamily. Phosphotriesterase family.</text>
</comment>
<feature type="binding site" evidence="4">
    <location>
        <position position="235"/>
    </location>
    <ligand>
        <name>Zn(2+)</name>
        <dbReference type="ChEBI" id="CHEBI:29105"/>
        <label>2</label>
    </ligand>
</feature>
<keyword evidence="1 4" id="KW-0479">Metal-binding</keyword>
<comment type="caution">
    <text evidence="6">The sequence shown here is derived from an EMBL/GenBank/DDBJ whole genome shotgun (WGS) entry which is preliminary data.</text>
</comment>
<dbReference type="InterPro" id="IPR001559">
    <property type="entry name" value="Phosphotriesterase"/>
</dbReference>
<feature type="modified residue" description="N6-carboxylysine" evidence="3 5">
    <location>
        <position position="174"/>
    </location>
</feature>
<dbReference type="AlphaFoldDB" id="A0A3E0W346"/>
<reference evidence="6 7" key="1">
    <citation type="submission" date="2017-04" db="EMBL/GenBank/DDBJ databases">
        <title>Comparative genome analysis of Subtercola boreus.</title>
        <authorList>
            <person name="Cho Y.-J."/>
            <person name="Cho A."/>
            <person name="Kim O.-S."/>
            <person name="Lee J.-I."/>
        </authorList>
    </citation>
    <scope>NUCLEOTIDE SEQUENCE [LARGE SCALE GENOMIC DNA]</scope>
    <source>
        <strain evidence="6 7">P27479</strain>
    </source>
</reference>
<accession>A0A3E0W346</accession>
<evidence type="ECO:0000313" key="7">
    <source>
        <dbReference type="Proteomes" id="UP000256541"/>
    </source>
</evidence>
<protein>
    <recommendedName>
        <fullName evidence="8">Aryldialkylphosphatase</fullName>
    </recommendedName>
</protein>
<evidence type="ECO:0000256" key="4">
    <source>
        <dbReference type="PIRSR" id="PIRSR601559-51"/>
    </source>
</evidence>
<name>A0A3E0W346_9MICO</name>
<dbReference type="OrthoDB" id="9795018at2"/>
<dbReference type="InterPro" id="IPR032466">
    <property type="entry name" value="Metal_Hydrolase"/>
</dbReference>
<feature type="binding site" evidence="4">
    <location>
        <position position="207"/>
    </location>
    <ligand>
        <name>Zn(2+)</name>
        <dbReference type="ChEBI" id="CHEBI:29105"/>
        <label>2</label>
    </ligand>
</feature>
<feature type="binding site" evidence="4">
    <location>
        <position position="49"/>
    </location>
    <ligand>
        <name>Zn(2+)</name>
        <dbReference type="ChEBI" id="CHEBI:29105"/>
        <label>1</label>
    </ligand>
</feature>
<feature type="binding site" description="via carbamate group" evidence="4">
    <location>
        <position position="174"/>
    </location>
    <ligand>
        <name>Zn(2+)</name>
        <dbReference type="ChEBI" id="CHEBI:29105"/>
        <label>2</label>
    </ligand>
</feature>
<evidence type="ECO:0000313" key="6">
    <source>
        <dbReference type="EMBL" id="RFA16732.1"/>
    </source>
</evidence>
<evidence type="ECO:0000256" key="5">
    <source>
        <dbReference type="PROSITE-ProRule" id="PRU00679"/>
    </source>
</evidence>
<dbReference type="Proteomes" id="UP000256541">
    <property type="component" value="Unassembled WGS sequence"/>
</dbReference>
<dbReference type="GO" id="GO:0016787">
    <property type="term" value="F:hydrolase activity"/>
    <property type="evidence" value="ECO:0007669"/>
    <property type="project" value="UniProtKB-KW"/>
</dbReference>
<dbReference type="PANTHER" id="PTHR10819">
    <property type="entry name" value="PHOSPHOTRIESTERASE-RELATED"/>
    <property type="match status" value="1"/>
</dbReference>
<dbReference type="Pfam" id="PF02126">
    <property type="entry name" value="PTE"/>
    <property type="match status" value="1"/>
</dbReference>
<keyword evidence="2" id="KW-0378">Hydrolase</keyword>
<feature type="binding site" evidence="4">
    <location>
        <position position="293"/>
    </location>
    <ligand>
        <name>Zn(2+)</name>
        <dbReference type="ChEBI" id="CHEBI:29105"/>
        <label>1</label>
    </ligand>
</feature>
<feature type="binding site" evidence="4">
    <location>
        <position position="51"/>
    </location>
    <ligand>
        <name>Zn(2+)</name>
        <dbReference type="ChEBI" id="CHEBI:29105"/>
        <label>1</label>
    </ligand>
</feature>
<gene>
    <name evidence="6" type="ORF">B7R22_02430</name>
</gene>
<dbReference type="PIRSF" id="PIRSF016839">
    <property type="entry name" value="PhP"/>
    <property type="match status" value="1"/>
</dbReference>
<dbReference type="EMBL" id="NBXB01000010">
    <property type="protein sequence ID" value="RFA16732.1"/>
    <property type="molecule type" value="Genomic_DNA"/>
</dbReference>
<dbReference type="PANTHER" id="PTHR10819:SF3">
    <property type="entry name" value="PHOSPHOTRIESTERASE-RELATED PROTEIN"/>
    <property type="match status" value="1"/>
</dbReference>
<organism evidence="6 7">
    <name type="scientific">Subtercola boreus</name>
    <dbReference type="NCBI Taxonomy" id="120213"/>
    <lineage>
        <taxon>Bacteria</taxon>
        <taxon>Bacillati</taxon>
        <taxon>Actinomycetota</taxon>
        <taxon>Actinomycetes</taxon>
        <taxon>Micrococcales</taxon>
        <taxon>Microbacteriaceae</taxon>
        <taxon>Subtercola</taxon>
    </lineage>
</organism>
<dbReference type="GO" id="GO:0008270">
    <property type="term" value="F:zinc ion binding"/>
    <property type="evidence" value="ECO:0007669"/>
    <property type="project" value="InterPro"/>
</dbReference>
<evidence type="ECO:0000256" key="2">
    <source>
        <dbReference type="ARBA" id="ARBA00022801"/>
    </source>
</evidence>
<dbReference type="SUPFAM" id="SSF51556">
    <property type="entry name" value="Metallo-dependent hydrolases"/>
    <property type="match status" value="1"/>
</dbReference>
<evidence type="ECO:0000256" key="1">
    <source>
        <dbReference type="ARBA" id="ARBA00022723"/>
    </source>
</evidence>
<dbReference type="PROSITE" id="PS51347">
    <property type="entry name" value="PHOSPHOTRIESTERASE_2"/>
    <property type="match status" value="1"/>
</dbReference>
<evidence type="ECO:0008006" key="8">
    <source>
        <dbReference type="Google" id="ProtNLM"/>
    </source>
</evidence>
<sequence>MRVADARSNSHGPSYLHRRRLERVRVTAGFIRTVLGDTSADDFDVVYAHEHVIIDSPLIAAAFPHIHLFDEEDAVTELSECRHSGVGLMLDAMPCSSGRVIDRLARISARSGVAIVAATGLHHDRYYGPLHWSNRVSVDALAELFVADLTEGIDLFDYASPVIERTDHRAGVIKVATSGEHPDARDRRNLEAAAQASVVTGAPIITHCEGGTGAIAQVELLNGWGVAGSQIILSHVDKIADLSHLRDIASTGAVLECDQSLRQADKGVASLTAQAICALVTEGFGSQVVVGTDGARRSLWRSLGGEPGLAWLATELPLILTELGLDVSQISAVMGGNAARALTWKCAPTPSRTAREYP</sequence>
<dbReference type="Gene3D" id="3.20.20.140">
    <property type="entry name" value="Metal-dependent hydrolases"/>
    <property type="match status" value="1"/>
</dbReference>
<proteinExistence type="inferred from homology"/>